<sequence length="111" mass="11668">MFKRLISGAVLFGMAAAAPPVSAQGLHCADRNRVVERLANKYSEVLTAGGLQGATTNQTTLVEVWASEKTGTFTVILTNPQGVSCIVAAGTDWRQGQLLQSDAIKPGEVPL</sequence>
<reference evidence="2 3" key="1">
    <citation type="submission" date="2019-03" db="EMBL/GenBank/DDBJ databases">
        <title>Genomic Encyclopedia of Archaeal and Bacterial Type Strains, Phase II (KMG-II): from individual species to whole genera.</title>
        <authorList>
            <person name="Goeker M."/>
        </authorList>
    </citation>
    <scope>NUCLEOTIDE SEQUENCE [LARGE SCALE GENOMIC DNA]</scope>
    <source>
        <strain evidence="2 3">DSM 26433</strain>
    </source>
</reference>
<keyword evidence="3" id="KW-1185">Reference proteome</keyword>
<dbReference type="Proteomes" id="UP000295673">
    <property type="component" value="Unassembled WGS sequence"/>
</dbReference>
<evidence type="ECO:0000313" key="3">
    <source>
        <dbReference type="Proteomes" id="UP000295673"/>
    </source>
</evidence>
<feature type="signal peptide" evidence="1">
    <location>
        <begin position="1"/>
        <end position="23"/>
    </location>
</feature>
<protein>
    <submittedName>
        <fullName evidence="2">Uncharacterized protein</fullName>
    </submittedName>
</protein>
<organism evidence="2 3">
    <name type="scientific">Shimia isoporae</name>
    <dbReference type="NCBI Taxonomy" id="647720"/>
    <lineage>
        <taxon>Bacteria</taxon>
        <taxon>Pseudomonadati</taxon>
        <taxon>Pseudomonadota</taxon>
        <taxon>Alphaproteobacteria</taxon>
        <taxon>Rhodobacterales</taxon>
        <taxon>Roseobacteraceae</taxon>
    </lineage>
</organism>
<dbReference type="OrthoDB" id="9810895at2"/>
<proteinExistence type="predicted"/>
<evidence type="ECO:0000256" key="1">
    <source>
        <dbReference type="SAM" id="SignalP"/>
    </source>
</evidence>
<evidence type="ECO:0000313" key="2">
    <source>
        <dbReference type="EMBL" id="TCK99780.1"/>
    </source>
</evidence>
<feature type="chain" id="PRO_5020213594" evidence="1">
    <location>
        <begin position="24"/>
        <end position="111"/>
    </location>
</feature>
<accession>A0A4R1N8B4</accession>
<dbReference type="RefSeq" id="WP_132861616.1">
    <property type="nucleotide sequence ID" value="NZ_SMGR01000004.1"/>
</dbReference>
<name>A0A4R1N8B4_9RHOB</name>
<gene>
    <name evidence="2" type="ORF">BXY66_3484</name>
</gene>
<dbReference type="EMBL" id="SMGR01000004">
    <property type="protein sequence ID" value="TCK99780.1"/>
    <property type="molecule type" value="Genomic_DNA"/>
</dbReference>
<keyword evidence="1" id="KW-0732">Signal</keyword>
<comment type="caution">
    <text evidence="2">The sequence shown here is derived from an EMBL/GenBank/DDBJ whole genome shotgun (WGS) entry which is preliminary data.</text>
</comment>
<dbReference type="AlphaFoldDB" id="A0A4R1N8B4"/>